<sequence length="1507" mass="172761">MRGTTEYSRYETHLAFFMTGLSCMIINSVVDLESYVFLRFLGTTSYDSQTISFFLRRFNLVIGIVMCSISIVYGSSVVCSEWHWMLFILYFLVSIYIYMLSNNFILVGKFALIPVFCISLVSNGLMIATIKYIFEGSYNKYDDNNTLSLLIFICGAFTSGILVKLILQLSGDLKISEDENYPGLKLFNRLFVVFAVITLVTSFLISRLPYSPEDEISPKSPNKSLRNVLYSKSRWVFIIGSLSWSFSPILNNLTLSVINDLNPLEALNLEHIQFLTSLTFAFGYYILILVKIVNLHKKSGLPYTFYDLICKILKITHESNPEVILDKGIAEDLMSNNAISIRLYRGIQPWCYLQYGFWTKWEVYDCVDSARLMNVTSVKMKIAKIRGGPDFSNLDDDCLEHKTLQDEYLEIVDAKHLLMWEITCFITQCGDILTLMPDIFHCCDPTPISCVCGSTTSECGCCAETSTSTKKSHCCLTCLKNCCKQDSKGNCGCFTKCFENCFSDEDCKFIECCCACDMSKYHHYKTFVYGILVTCCYEARCLLQKISESPDLEDNLIVSRTNEVSLSILEMYAISFLCILVYARIADEFLLIFQMMRQIALDLTKSVICFLCKCKCPECCVPKQEEGKKEDICTEPSSKEKEKKECKCVCTLYCKFILCVICLHKRQNEVCKIILGLSKKSLAEELPTLSMTRSISLFASYFGDFMCSPFLCETSTCKCNGEKSPSNCNGEDKKCPCCRYSTRIDDLLCMMYKGLKYLSEFDGVLSTIIFHLAYFKEFKLEDVNEVKVFPDSQCTCCCKKKEENGCKCTCESTPDCKCCLCCLCCPSDKSSTCGCGSVGTGKKCCICCICCEACQTKKGGCECCNGNTGKCCVCCDNCPETCSKNCACCSKDCSGCCCMCCLICKKKESDRAPLLKLCENSKKNLELITSTRRCMVVQSMLDYMNKANLFRDTMKNLNRTSIGLTLILLYFISSLLLYSFCVVGNHISYVRNVPNIKKLKYTIPFFSIITVITIIHSFVYLSDFGKDSSLIINLMILISMIISTLCSWITQWLTYRILLYNQFEGFYTKLRLIYTGVLTTYQPSFSWWSEGFTSFIKTDFYTMYILLTLKNFYEYYDPFSFGFTSKLKVNYTMLQSHQYMNIQTKMGHLITSEEFVKKVENLLLDKSKFGKKYHLKDLLDYRAFQLIPKDSYSFLTDLGDFDKVDYSVDMLYESWCKGRKMTQEMDRLQTLREQSLKIVENFVQDEVKRNNYDRESIKKLKKFFDFQTHILTSLAERCLEDAVNIGDKLSSIDSSILITVYELEYRKKWETYFNKIEESIEEIVVEIEEEYVPYEKKRLMNLCTVWKMVKTSHCLDIYSSLVCRAAVDTAMDEFQVLLLDQNNDDPVQSFIDLISTSEQTDTVSNEIKLSKYLSHVSKTGDISELNKIKSEISSLILRNASMNKYLGSLLEGYISVCKSICNESNIYSYVNRNNEIIIGEWIRWQGQHITHDLIKLLSKIYTIQSIR</sequence>
<feature type="transmembrane region" description="Helical" evidence="1">
    <location>
        <begin position="111"/>
        <end position="134"/>
    </location>
</feature>
<feature type="transmembrane region" description="Helical" evidence="1">
    <location>
        <begin position="271"/>
        <end position="290"/>
    </location>
</feature>
<gene>
    <name evidence="3" type="ORF">TAT_000127500</name>
    <name evidence="4" type="ORF">TAV_000127600</name>
</gene>
<feature type="transmembrane region" description="Helical" evidence="1">
    <location>
        <begin position="14"/>
        <end position="38"/>
    </location>
</feature>
<organism evidence="4">
    <name type="scientific">Theileria annulata</name>
    <dbReference type="NCBI Taxonomy" id="5874"/>
    <lineage>
        <taxon>Eukaryota</taxon>
        <taxon>Sar</taxon>
        <taxon>Alveolata</taxon>
        <taxon>Apicomplexa</taxon>
        <taxon>Aconoidasida</taxon>
        <taxon>Piroplasmida</taxon>
        <taxon>Theileriidae</taxon>
        <taxon>Theileria</taxon>
    </lineage>
</organism>
<name>A0A3B0N4G0_THEAN</name>
<dbReference type="PROSITE" id="PS51257">
    <property type="entry name" value="PROKAR_LIPOPROTEIN"/>
    <property type="match status" value="1"/>
</dbReference>
<feature type="transmembrane region" description="Helical" evidence="1">
    <location>
        <begin position="82"/>
        <end position="99"/>
    </location>
</feature>
<proteinExistence type="predicted"/>
<dbReference type="PROSITE" id="PS50214">
    <property type="entry name" value="DISINTEGRIN_2"/>
    <property type="match status" value="1"/>
</dbReference>
<protein>
    <recommendedName>
        <fullName evidence="2">Disintegrin domain-containing protein</fullName>
    </recommendedName>
</protein>
<feature type="transmembrane region" description="Helical" evidence="1">
    <location>
        <begin position="1001"/>
        <end position="1021"/>
    </location>
</feature>
<dbReference type="EMBL" id="UIVS01000002">
    <property type="protein sequence ID" value="SVP91081.1"/>
    <property type="molecule type" value="Genomic_DNA"/>
</dbReference>
<dbReference type="EMBL" id="UIVT01000002">
    <property type="protein sequence ID" value="SVP90566.1"/>
    <property type="molecule type" value="Genomic_DNA"/>
</dbReference>
<dbReference type="InterPro" id="IPR001762">
    <property type="entry name" value="Disintegrin_dom"/>
</dbReference>
<feature type="transmembrane region" description="Helical" evidence="1">
    <location>
        <begin position="964"/>
        <end position="989"/>
    </location>
</feature>
<evidence type="ECO:0000313" key="4">
    <source>
        <dbReference type="EMBL" id="SVP91081.1"/>
    </source>
</evidence>
<feature type="transmembrane region" description="Helical" evidence="1">
    <location>
        <begin position="58"/>
        <end position="76"/>
    </location>
</feature>
<reference evidence="4" key="1">
    <citation type="submission" date="2018-07" db="EMBL/GenBank/DDBJ databases">
        <authorList>
            <person name="Quirk P.G."/>
            <person name="Krulwich T.A."/>
        </authorList>
    </citation>
    <scope>NUCLEOTIDE SEQUENCE</scope>
    <source>
        <strain evidence="4">Anand</strain>
    </source>
</reference>
<feature type="transmembrane region" description="Helical" evidence="1">
    <location>
        <begin position="187"/>
        <end position="205"/>
    </location>
</feature>
<evidence type="ECO:0000256" key="1">
    <source>
        <dbReference type="SAM" id="Phobius"/>
    </source>
</evidence>
<dbReference type="VEuPathDB" id="PiroplasmaDB:TA15720"/>
<feature type="transmembrane region" description="Helical" evidence="1">
    <location>
        <begin position="566"/>
        <end position="586"/>
    </location>
</feature>
<evidence type="ECO:0000313" key="3">
    <source>
        <dbReference type="EMBL" id="SVP90566.1"/>
    </source>
</evidence>
<evidence type="ECO:0000259" key="2">
    <source>
        <dbReference type="PROSITE" id="PS50214"/>
    </source>
</evidence>
<feature type="transmembrane region" description="Helical" evidence="1">
    <location>
        <begin position="1030"/>
        <end position="1053"/>
    </location>
</feature>
<accession>A0A3B0N4G0</accession>
<keyword evidence="1" id="KW-1133">Transmembrane helix</keyword>
<feature type="domain" description="Disintegrin" evidence="2">
    <location>
        <begin position="794"/>
        <end position="892"/>
    </location>
</feature>
<keyword evidence="1" id="KW-0812">Transmembrane</keyword>
<feature type="transmembrane region" description="Helical" evidence="1">
    <location>
        <begin position="146"/>
        <end position="167"/>
    </location>
</feature>
<keyword evidence="1" id="KW-0472">Membrane</keyword>